<reference evidence="6 7" key="1">
    <citation type="submission" date="2013-08" db="EMBL/GenBank/DDBJ databases">
        <title>Flavobacterium limnosediminis JC2902 genome sequencing.</title>
        <authorList>
            <person name="Lee K."/>
            <person name="Yi H."/>
            <person name="Park S."/>
            <person name="Chun J."/>
        </authorList>
    </citation>
    <scope>NUCLEOTIDE SEQUENCE [LARGE SCALE GENOMIC DNA]</scope>
    <source>
        <strain evidence="6 7">JC2902</strain>
    </source>
</reference>
<evidence type="ECO:0000313" key="6">
    <source>
        <dbReference type="EMBL" id="ESU28698.1"/>
    </source>
</evidence>
<organism evidence="6 7">
    <name type="scientific">Flavobacterium limnosediminis JC2902</name>
    <dbReference type="NCBI Taxonomy" id="1341181"/>
    <lineage>
        <taxon>Bacteria</taxon>
        <taxon>Pseudomonadati</taxon>
        <taxon>Bacteroidota</taxon>
        <taxon>Flavobacteriia</taxon>
        <taxon>Flavobacteriales</taxon>
        <taxon>Flavobacteriaceae</taxon>
        <taxon>Flavobacterium</taxon>
    </lineage>
</organism>
<dbReference type="PRINTS" id="PR00038">
    <property type="entry name" value="HTHLUXR"/>
</dbReference>
<evidence type="ECO:0000259" key="5">
    <source>
        <dbReference type="PROSITE" id="PS50110"/>
    </source>
</evidence>
<dbReference type="InterPro" id="IPR016032">
    <property type="entry name" value="Sig_transdc_resp-reg_C-effctor"/>
</dbReference>
<dbReference type="PANTHER" id="PTHR43214">
    <property type="entry name" value="TWO-COMPONENT RESPONSE REGULATOR"/>
    <property type="match status" value="1"/>
</dbReference>
<feature type="domain" description="HTH luxR-type" evidence="4">
    <location>
        <begin position="147"/>
        <end position="212"/>
    </location>
</feature>
<evidence type="ECO:0000256" key="2">
    <source>
        <dbReference type="ARBA" id="ARBA00023125"/>
    </source>
</evidence>
<dbReference type="GO" id="GO:0003677">
    <property type="term" value="F:DNA binding"/>
    <property type="evidence" value="ECO:0007669"/>
    <property type="project" value="UniProtKB-KW"/>
</dbReference>
<evidence type="ECO:0000256" key="3">
    <source>
        <dbReference type="PROSITE-ProRule" id="PRU00169"/>
    </source>
</evidence>
<dbReference type="PANTHER" id="PTHR43214:SF43">
    <property type="entry name" value="TWO-COMPONENT RESPONSE REGULATOR"/>
    <property type="match status" value="1"/>
</dbReference>
<dbReference type="InterPro" id="IPR039420">
    <property type="entry name" value="WalR-like"/>
</dbReference>
<dbReference type="GO" id="GO:0006355">
    <property type="term" value="P:regulation of DNA-templated transcription"/>
    <property type="evidence" value="ECO:0007669"/>
    <property type="project" value="InterPro"/>
</dbReference>
<dbReference type="InterPro" id="IPR058245">
    <property type="entry name" value="NreC/VraR/RcsB-like_REC"/>
</dbReference>
<dbReference type="PROSITE" id="PS50110">
    <property type="entry name" value="RESPONSE_REGULATORY"/>
    <property type="match status" value="1"/>
</dbReference>
<dbReference type="Gene3D" id="3.40.50.2300">
    <property type="match status" value="1"/>
</dbReference>
<dbReference type="InterPro" id="IPR000792">
    <property type="entry name" value="Tscrpt_reg_LuxR_C"/>
</dbReference>
<dbReference type="CDD" id="cd06170">
    <property type="entry name" value="LuxR_C_like"/>
    <property type="match status" value="1"/>
</dbReference>
<dbReference type="SMART" id="SM00421">
    <property type="entry name" value="HTH_LUXR"/>
    <property type="match status" value="1"/>
</dbReference>
<keyword evidence="2" id="KW-0238">DNA-binding</keyword>
<dbReference type="Pfam" id="PF00196">
    <property type="entry name" value="GerE"/>
    <property type="match status" value="1"/>
</dbReference>
<name>V6SPU4_9FLAO</name>
<protein>
    <submittedName>
        <fullName evidence="6">Uncharacterized protein</fullName>
    </submittedName>
</protein>
<dbReference type="SUPFAM" id="SSF46894">
    <property type="entry name" value="C-terminal effector domain of the bipartite response regulators"/>
    <property type="match status" value="1"/>
</dbReference>
<accession>V6SPU4</accession>
<evidence type="ECO:0000256" key="1">
    <source>
        <dbReference type="ARBA" id="ARBA00022553"/>
    </source>
</evidence>
<dbReference type="CDD" id="cd17535">
    <property type="entry name" value="REC_NarL-like"/>
    <property type="match status" value="1"/>
</dbReference>
<keyword evidence="1 3" id="KW-0597">Phosphoprotein</keyword>
<dbReference type="GO" id="GO:0000160">
    <property type="term" value="P:phosphorelay signal transduction system"/>
    <property type="evidence" value="ECO:0007669"/>
    <property type="project" value="InterPro"/>
</dbReference>
<feature type="modified residue" description="4-aspartylphosphate" evidence="3">
    <location>
        <position position="54"/>
    </location>
</feature>
<dbReference type="InterPro" id="IPR011006">
    <property type="entry name" value="CheY-like_superfamily"/>
</dbReference>
<evidence type="ECO:0000313" key="7">
    <source>
        <dbReference type="Proteomes" id="UP000018004"/>
    </source>
</evidence>
<sequence length="219" mass="24929">MLRIGLVDDHRLFRKSLALLIDSIEGAEVVLQAGNGKDLCEELESTSLDLVLLDIQMPEMDGFETCKLLRKNYPDIKILIISQLTTKESIYKVMELGANGFFSKDAEPEKLEKAIQSIKEKEYFFDDDLASVIREAILWEKRMPASRLTAAVSISHREMEIIRLACKELSSGEIADKLCINVRTVETHRKRIMEKTNSKNFIGVILFVLRNGLLLVEEI</sequence>
<dbReference type="eggNOG" id="COG2197">
    <property type="taxonomic scope" value="Bacteria"/>
</dbReference>
<evidence type="ECO:0000259" key="4">
    <source>
        <dbReference type="PROSITE" id="PS50043"/>
    </source>
</evidence>
<dbReference type="EMBL" id="AVGG01000005">
    <property type="protein sequence ID" value="ESU28698.1"/>
    <property type="molecule type" value="Genomic_DNA"/>
</dbReference>
<feature type="domain" description="Response regulatory" evidence="5">
    <location>
        <begin position="3"/>
        <end position="119"/>
    </location>
</feature>
<dbReference type="AlphaFoldDB" id="V6SPU4"/>
<dbReference type="OrthoDB" id="9797341at2"/>
<dbReference type="InterPro" id="IPR001789">
    <property type="entry name" value="Sig_transdc_resp-reg_receiver"/>
</dbReference>
<dbReference type="SUPFAM" id="SSF52172">
    <property type="entry name" value="CheY-like"/>
    <property type="match status" value="1"/>
</dbReference>
<dbReference type="SMART" id="SM00448">
    <property type="entry name" value="REC"/>
    <property type="match status" value="1"/>
</dbReference>
<gene>
    <name evidence="6" type="ORF">FLJC2902T_12890</name>
</gene>
<dbReference type="STRING" id="1341181.FLJC2902T_12890"/>
<dbReference type="Pfam" id="PF00072">
    <property type="entry name" value="Response_reg"/>
    <property type="match status" value="1"/>
</dbReference>
<comment type="caution">
    <text evidence="6">The sequence shown here is derived from an EMBL/GenBank/DDBJ whole genome shotgun (WGS) entry which is preliminary data.</text>
</comment>
<dbReference type="PATRIC" id="fig|1341181.4.peg.1270"/>
<dbReference type="RefSeq" id="WP_023578934.1">
    <property type="nucleotide sequence ID" value="NZ_AVGG01000005.1"/>
</dbReference>
<proteinExistence type="predicted"/>
<dbReference type="PROSITE" id="PS50043">
    <property type="entry name" value="HTH_LUXR_2"/>
    <property type="match status" value="1"/>
</dbReference>
<keyword evidence="7" id="KW-1185">Reference proteome</keyword>
<dbReference type="Proteomes" id="UP000018004">
    <property type="component" value="Unassembled WGS sequence"/>
</dbReference>